<dbReference type="PANTHER" id="PTHR23028">
    <property type="entry name" value="ACETYLTRANSFERASE"/>
    <property type="match status" value="1"/>
</dbReference>
<dbReference type="Proteomes" id="UP001306668">
    <property type="component" value="Unassembled WGS sequence"/>
</dbReference>
<keyword evidence="1" id="KW-0812">Transmembrane</keyword>
<feature type="transmembrane region" description="Helical" evidence="1">
    <location>
        <begin position="285"/>
        <end position="305"/>
    </location>
</feature>
<evidence type="ECO:0000313" key="3">
    <source>
        <dbReference type="EMBL" id="GMR28749.1"/>
    </source>
</evidence>
<feature type="transmembrane region" description="Helical" evidence="1">
    <location>
        <begin position="215"/>
        <end position="234"/>
    </location>
</feature>
<comment type="caution">
    <text evidence="3">The sequence shown here is derived from an EMBL/GenBank/DDBJ whole genome shotgun (WGS) entry which is preliminary data.</text>
</comment>
<evidence type="ECO:0000256" key="1">
    <source>
        <dbReference type="SAM" id="Phobius"/>
    </source>
</evidence>
<gene>
    <name evidence="3" type="ORF">STENOSP10_29700</name>
</gene>
<keyword evidence="3" id="KW-0808">Transferase</keyword>
<reference evidence="4" key="1">
    <citation type="submission" date="2023-07" db="EMBL/GenBank/DDBJ databases">
        <title>Genome sequence of Stenotrophomonas sp. Alg010 isolated from Sargassum waste.</title>
        <authorList>
            <person name="Mohapatra"/>
            <person name="B.R."/>
        </authorList>
    </citation>
    <scope>NUCLEOTIDE SEQUENCE [LARGE SCALE GENOMIC DNA]</scope>
    <source>
        <strain evidence="4">Alg010</strain>
    </source>
</reference>
<feature type="transmembrane region" description="Helical" evidence="1">
    <location>
        <begin position="311"/>
        <end position="332"/>
    </location>
</feature>
<feature type="transmembrane region" description="Helical" evidence="1">
    <location>
        <begin position="90"/>
        <end position="111"/>
    </location>
</feature>
<keyword evidence="1" id="KW-1133">Transmembrane helix</keyword>
<evidence type="ECO:0000313" key="4">
    <source>
        <dbReference type="Proteomes" id="UP001306668"/>
    </source>
</evidence>
<feature type="domain" description="Acyltransferase 3" evidence="2">
    <location>
        <begin position="11"/>
        <end position="330"/>
    </location>
</feature>
<dbReference type="Pfam" id="PF01757">
    <property type="entry name" value="Acyl_transf_3"/>
    <property type="match status" value="1"/>
</dbReference>
<feature type="transmembrane region" description="Helical" evidence="1">
    <location>
        <begin position="47"/>
        <end position="69"/>
    </location>
</feature>
<feature type="transmembrane region" description="Helical" evidence="1">
    <location>
        <begin position="163"/>
        <end position="180"/>
    </location>
</feature>
<dbReference type="GO" id="GO:0016746">
    <property type="term" value="F:acyltransferase activity"/>
    <property type="evidence" value="ECO:0007669"/>
    <property type="project" value="UniProtKB-KW"/>
</dbReference>
<keyword evidence="1" id="KW-0472">Membrane</keyword>
<dbReference type="InterPro" id="IPR002656">
    <property type="entry name" value="Acyl_transf_3_dom"/>
</dbReference>
<sequence>MERSSPPTLLSIQALRAVAAAMVVIFHQVNAERVYGGGTTVLGGWAHLGYAGVDVFFVISGFIMATVTAGRFGSRGGAVDFLAKRAIRIYPLYWLCTAAILAVMFLRPAALDPALADKNVLGSLLLLPIEGGPLLVVGWTLTYELYFYILTAMALAMASERRVPALVAVWATALAVAQLVPVQGPWLSLVTSPLGFEFIAGVLAGLYWRRLSTGAAVFLLIASAIWLGIAYGLLIDSPDRGQSADVRALAFGPPGLLTVAALARLELAGKVPVPRLAVAMGNASYALYLTHVFVLSISGRIFSALGITGSVAGNCAFFVVTLSATFLVALMVHHLVERPLMRLGGLAWRSVRDKSLRPFGLHAYDRGRH</sequence>
<name>A0ABQ6QFY6_9GAMM</name>
<feature type="transmembrane region" description="Helical" evidence="1">
    <location>
        <begin position="131"/>
        <end position="156"/>
    </location>
</feature>
<dbReference type="EMBL" id="BTRJ01000034">
    <property type="protein sequence ID" value="GMR28749.1"/>
    <property type="molecule type" value="Genomic_DNA"/>
</dbReference>
<keyword evidence="3" id="KW-0012">Acyltransferase</keyword>
<organism evidence="3 4">
    <name type="scientific">Stenotrophomonas sepilia</name>
    <dbReference type="NCBI Taxonomy" id="2860290"/>
    <lineage>
        <taxon>Bacteria</taxon>
        <taxon>Pseudomonadati</taxon>
        <taxon>Pseudomonadota</taxon>
        <taxon>Gammaproteobacteria</taxon>
        <taxon>Lysobacterales</taxon>
        <taxon>Lysobacteraceae</taxon>
        <taxon>Stenotrophomonas</taxon>
        <taxon>Stenotrophomonas maltophilia group</taxon>
    </lineage>
</organism>
<proteinExistence type="predicted"/>
<feature type="transmembrane region" description="Helical" evidence="1">
    <location>
        <begin position="186"/>
        <end position="208"/>
    </location>
</feature>
<protein>
    <submittedName>
        <fullName evidence="3">Acyltransferase</fullName>
    </submittedName>
</protein>
<dbReference type="PANTHER" id="PTHR23028:SF131">
    <property type="entry name" value="BLR2367 PROTEIN"/>
    <property type="match status" value="1"/>
</dbReference>
<accession>A0ABQ6QFY6</accession>
<keyword evidence="4" id="KW-1185">Reference proteome</keyword>
<dbReference type="InterPro" id="IPR050879">
    <property type="entry name" value="Acyltransferase_3"/>
</dbReference>
<evidence type="ECO:0000259" key="2">
    <source>
        <dbReference type="Pfam" id="PF01757"/>
    </source>
</evidence>